<evidence type="ECO:0000313" key="3">
    <source>
        <dbReference type="Proteomes" id="UP000780801"/>
    </source>
</evidence>
<keyword evidence="3" id="KW-1185">Reference proteome</keyword>
<reference evidence="2" key="1">
    <citation type="journal article" date="2020" name="Fungal Divers.">
        <title>Resolving the Mortierellaceae phylogeny through synthesis of multi-gene phylogenetics and phylogenomics.</title>
        <authorList>
            <person name="Vandepol N."/>
            <person name="Liber J."/>
            <person name="Desiro A."/>
            <person name="Na H."/>
            <person name="Kennedy M."/>
            <person name="Barry K."/>
            <person name="Grigoriev I.V."/>
            <person name="Miller A.N."/>
            <person name="O'Donnell K."/>
            <person name="Stajich J.E."/>
            <person name="Bonito G."/>
        </authorList>
    </citation>
    <scope>NUCLEOTIDE SEQUENCE</scope>
    <source>
        <strain evidence="2">KOD1015</strain>
    </source>
</reference>
<comment type="caution">
    <text evidence="2">The sequence shown here is derived from an EMBL/GenBank/DDBJ whole genome shotgun (WGS) entry which is preliminary data.</text>
</comment>
<feature type="compositionally biased region" description="Acidic residues" evidence="1">
    <location>
        <begin position="72"/>
        <end position="82"/>
    </location>
</feature>
<dbReference type="AlphaFoldDB" id="A0A9P6FJT6"/>
<evidence type="ECO:0000256" key="1">
    <source>
        <dbReference type="SAM" id="MobiDB-lite"/>
    </source>
</evidence>
<gene>
    <name evidence="2" type="ORF">BGW38_008181</name>
</gene>
<feature type="region of interest" description="Disordered" evidence="1">
    <location>
        <begin position="21"/>
        <end position="93"/>
    </location>
</feature>
<feature type="compositionally biased region" description="Low complexity" evidence="1">
    <location>
        <begin position="46"/>
        <end position="56"/>
    </location>
</feature>
<accession>A0A9P6FJT6</accession>
<sequence length="163" mass="18060">MAGALDGCSLKTKVELNSLHSSSRHPTHLQLHPYPTHSNRPKLRQLSSSSNLSSLSQPSDEDYSGADHGSGEYDDDDNDDDDMNKSHDDRPGWFVEDTSIQFQKSPAEQDPAVGFFYTPRTLTILSAMLLMLVYVAMSPEVDDTVTNVKMWVLSAVFLVLIAD</sequence>
<protein>
    <submittedName>
        <fullName evidence="2">Uncharacterized protein</fullName>
    </submittedName>
</protein>
<organism evidence="2 3">
    <name type="scientific">Lunasporangiospora selenospora</name>
    <dbReference type="NCBI Taxonomy" id="979761"/>
    <lineage>
        <taxon>Eukaryota</taxon>
        <taxon>Fungi</taxon>
        <taxon>Fungi incertae sedis</taxon>
        <taxon>Mucoromycota</taxon>
        <taxon>Mortierellomycotina</taxon>
        <taxon>Mortierellomycetes</taxon>
        <taxon>Mortierellales</taxon>
        <taxon>Mortierellaceae</taxon>
        <taxon>Lunasporangiospora</taxon>
    </lineage>
</organism>
<dbReference type="EMBL" id="JAABOA010005569">
    <property type="protein sequence ID" value="KAF9575840.1"/>
    <property type="molecule type" value="Genomic_DNA"/>
</dbReference>
<dbReference type="OrthoDB" id="10265393at2759"/>
<evidence type="ECO:0000313" key="2">
    <source>
        <dbReference type="EMBL" id="KAF9575840.1"/>
    </source>
</evidence>
<dbReference type="Proteomes" id="UP000780801">
    <property type="component" value="Unassembled WGS sequence"/>
</dbReference>
<name>A0A9P6FJT6_9FUNG</name>
<proteinExistence type="predicted"/>